<dbReference type="STRING" id="499555.BJL86_0125"/>
<sequence>MTVRADVVVYVFTTQDARSFGYSKTDMDRKVAGNAWVRLAQGSYATSAFNGLYPEERHAVRVLGALTTSKNEWYASSWSALAALNLPLVDHDLSRIHLTRHSVTPANRVHGRYIKVDRQLLREDQASANGIPIVSVDLALIEFARQSSFLASTTAIDAALHRKLTSKDALRARLAGTSGKGVSRAAAALDFSDGRAESPGETRLRVLLFRHGFSTPIPQFEIRDGDSDGGPLIYIADLYLPEENLVLEFDGKGKFAAGRMANSEWTQFDHQRSRDQGLTARGYRVMHVTSRDFLDEKLLVARILERIRSKV</sequence>
<dbReference type="Proteomes" id="UP000186104">
    <property type="component" value="Chromosome"/>
</dbReference>
<dbReference type="AlphaFoldDB" id="A0A173LF67"/>
<organism evidence="1 2">
    <name type="scientific">Dietzia timorensis</name>
    <dbReference type="NCBI Taxonomy" id="499555"/>
    <lineage>
        <taxon>Bacteria</taxon>
        <taxon>Bacillati</taxon>
        <taxon>Actinomycetota</taxon>
        <taxon>Actinomycetes</taxon>
        <taxon>Mycobacteriales</taxon>
        <taxon>Dietziaceae</taxon>
        <taxon>Dietzia</taxon>
    </lineage>
</organism>
<dbReference type="KEGG" id="dtm:BJL86_0125"/>
<protein>
    <recommendedName>
        <fullName evidence="3">DUF559 domain-containing protein</fullName>
    </recommendedName>
</protein>
<proteinExistence type="predicted"/>
<keyword evidence="2" id="KW-1185">Reference proteome</keyword>
<name>A0A173LF67_9ACTN</name>
<evidence type="ECO:0000313" key="1">
    <source>
        <dbReference type="EMBL" id="ANI90936.1"/>
    </source>
</evidence>
<accession>A0A173LF67</accession>
<gene>
    <name evidence="1" type="ORF">BJL86_0125</name>
</gene>
<dbReference type="EMBL" id="CP015961">
    <property type="protein sequence ID" value="ANI90936.1"/>
    <property type="molecule type" value="Genomic_DNA"/>
</dbReference>
<evidence type="ECO:0000313" key="2">
    <source>
        <dbReference type="Proteomes" id="UP000186104"/>
    </source>
</evidence>
<evidence type="ECO:0008006" key="3">
    <source>
        <dbReference type="Google" id="ProtNLM"/>
    </source>
</evidence>
<dbReference type="Gene3D" id="3.40.960.10">
    <property type="entry name" value="VSR Endonuclease"/>
    <property type="match status" value="1"/>
</dbReference>
<reference evidence="1 2" key="1">
    <citation type="submission" date="2016-06" db="EMBL/GenBank/DDBJ databases">
        <title>Complete genome sequence of a saline-alkali tolerant type strain Dietzia timorensis ID05-A0528T.</title>
        <authorList>
            <person name="Wu X."/>
        </authorList>
    </citation>
    <scope>NUCLEOTIDE SEQUENCE [LARGE SCALE GENOMIC DNA]</scope>
    <source>
        <strain evidence="1 2">ID05-A0528</strain>
    </source>
</reference>